<dbReference type="PANTHER" id="PTHR46459">
    <property type="entry name" value="E1A-BINDING PROTEIN P400-RELATED"/>
    <property type="match status" value="1"/>
</dbReference>
<feature type="domain" description="Myb-like" evidence="11">
    <location>
        <begin position="2358"/>
        <end position="2419"/>
    </location>
</feature>
<keyword evidence="16" id="KW-1185">Reference proteome</keyword>
<feature type="region of interest" description="Disordered" evidence="10">
    <location>
        <begin position="1491"/>
        <end position="1510"/>
    </location>
</feature>
<dbReference type="InterPro" id="IPR049730">
    <property type="entry name" value="SNF2/RAD54-like_C"/>
</dbReference>
<feature type="domain" description="Helicase ATP-binding" evidence="12">
    <location>
        <begin position="1127"/>
        <end position="1292"/>
    </location>
</feature>
<name>A0A8D2M0Z2_ZONAL</name>
<feature type="region of interest" description="Disordered" evidence="10">
    <location>
        <begin position="570"/>
        <end position="622"/>
    </location>
</feature>
<dbReference type="InterPro" id="IPR014001">
    <property type="entry name" value="Helicase_ATP-bd"/>
</dbReference>
<dbReference type="GO" id="GO:0000812">
    <property type="term" value="C:Swr1 complex"/>
    <property type="evidence" value="ECO:0007669"/>
    <property type="project" value="TreeGrafter"/>
</dbReference>
<dbReference type="Proteomes" id="UP000694413">
    <property type="component" value="Unassembled WGS sequence"/>
</dbReference>
<feature type="compositionally biased region" description="Polar residues" evidence="10">
    <location>
        <begin position="742"/>
        <end position="758"/>
    </location>
</feature>
<dbReference type="GO" id="GO:0006281">
    <property type="term" value="P:DNA repair"/>
    <property type="evidence" value="ECO:0007669"/>
    <property type="project" value="TreeGrafter"/>
</dbReference>
<evidence type="ECO:0000259" key="13">
    <source>
        <dbReference type="PROSITE" id="PS51194"/>
    </source>
</evidence>
<reference evidence="15" key="2">
    <citation type="submission" date="2025-09" db="UniProtKB">
        <authorList>
            <consortium name="Ensembl"/>
        </authorList>
    </citation>
    <scope>IDENTIFICATION</scope>
</reference>
<dbReference type="CDD" id="cd18793">
    <property type="entry name" value="SF2_C_SNF"/>
    <property type="match status" value="1"/>
</dbReference>
<dbReference type="Pfam" id="PF00176">
    <property type="entry name" value="SNF2-rel_dom"/>
    <property type="match status" value="1"/>
</dbReference>
<keyword evidence="8" id="KW-0539">Nucleus</keyword>
<protein>
    <recommendedName>
        <fullName evidence="17">E1A binding protein p400</fullName>
    </recommendedName>
</protein>
<evidence type="ECO:0000256" key="5">
    <source>
        <dbReference type="ARBA" id="ARBA00022840"/>
    </source>
</evidence>
<dbReference type="PROSITE" id="PS51194">
    <property type="entry name" value="HELICASE_CTER"/>
    <property type="match status" value="1"/>
</dbReference>
<reference evidence="15" key="1">
    <citation type="submission" date="2025-08" db="UniProtKB">
        <authorList>
            <consortium name="Ensembl"/>
        </authorList>
    </citation>
    <scope>IDENTIFICATION</scope>
</reference>
<keyword evidence="5" id="KW-0067">ATP-binding</keyword>
<feature type="domain" description="Helicase C-terminal" evidence="13">
    <location>
        <begin position="1900"/>
        <end position="2057"/>
    </location>
</feature>
<evidence type="ECO:0000256" key="4">
    <source>
        <dbReference type="ARBA" id="ARBA00022806"/>
    </source>
</evidence>
<evidence type="ECO:0000256" key="2">
    <source>
        <dbReference type="ARBA" id="ARBA00022741"/>
    </source>
</evidence>
<feature type="compositionally biased region" description="Polar residues" evidence="10">
    <location>
        <begin position="3001"/>
        <end position="3017"/>
    </location>
</feature>
<feature type="region of interest" description="Disordered" evidence="10">
    <location>
        <begin position="382"/>
        <end position="416"/>
    </location>
</feature>
<feature type="region of interest" description="Disordered" evidence="10">
    <location>
        <begin position="2994"/>
        <end position="3034"/>
    </location>
</feature>
<evidence type="ECO:0000259" key="14">
    <source>
        <dbReference type="PROSITE" id="PS51204"/>
    </source>
</evidence>
<feature type="region of interest" description="Disordered" evidence="10">
    <location>
        <begin position="1538"/>
        <end position="1573"/>
    </location>
</feature>
<evidence type="ECO:0008006" key="17">
    <source>
        <dbReference type="Google" id="ProtNLM"/>
    </source>
</evidence>
<dbReference type="InterPro" id="IPR001005">
    <property type="entry name" value="SANT/Myb"/>
</dbReference>
<feature type="compositionally biased region" description="Pro residues" evidence="10">
    <location>
        <begin position="1554"/>
        <end position="1571"/>
    </location>
</feature>
<dbReference type="GO" id="GO:0005524">
    <property type="term" value="F:ATP binding"/>
    <property type="evidence" value="ECO:0007669"/>
    <property type="project" value="UniProtKB-KW"/>
</dbReference>
<feature type="region of interest" description="Disordered" evidence="10">
    <location>
        <begin position="273"/>
        <end position="333"/>
    </location>
</feature>
<dbReference type="Pfam" id="PF00271">
    <property type="entry name" value="Helicase_C"/>
    <property type="match status" value="1"/>
</dbReference>
<dbReference type="GO" id="GO:0035267">
    <property type="term" value="C:NuA4 histone acetyltransferase complex"/>
    <property type="evidence" value="ECO:0007669"/>
    <property type="project" value="TreeGrafter"/>
</dbReference>
<feature type="region of interest" description="Disordered" evidence="10">
    <location>
        <begin position="2515"/>
        <end position="2556"/>
    </location>
</feature>
<keyword evidence="4" id="KW-0347">Helicase</keyword>
<evidence type="ECO:0000256" key="8">
    <source>
        <dbReference type="ARBA" id="ARBA00023242"/>
    </source>
</evidence>
<feature type="region of interest" description="Disordered" evidence="10">
    <location>
        <begin position="26"/>
        <end position="51"/>
    </location>
</feature>
<sequence>MGFPVSSRLNSSGSLSLFPSEMLQPLDLRCSPAGPAPPAPSLSCPGDSRPASCKCGFSHRVLKSSDMRMHHGNGPQNAQRQLQRSRSFTGSEGEEQQANLPQSPAASFAPSASPSAPQSPSYQIQQFIMSRSPVAGQNVNITLQNVGPVASGNQQITLTPLPLPNPTSPSFQFSPQQRRFEHGSPSYIQVTSPLPQQVQSQSPTQPNPVPVQALPNVRAGTPGPGLGMCSQSPTRGFVDASVLVRQISLSPSNGGHFVYQEGPGIAQIAQGAAAQVQLPSSGPPGTVRERRLSQPHSQSGGTIHHLGPQSPVASGANMQSLTSPGHITTTSLPPQISNIIQGQLMQQQQQVLQGQQLSRPIGFDRTSGGLIAGVGGPSAFGMTSPPPPTSPSRATVPQGLSSLPLTPTANTAVKKQPKKLEEIPPANQETAQMRKLCLDHHHKQMEILKETFKECLIELFFLQHLQGNMMDFLAFKKKHCVPLQAYLRQNDLDLEEEEEEEQSEVINDEQTHTGTPVTGTVSTIEIEAFKRQQQALAPADSSKRPRIEVGRHGMVFQHPGVASGVPLQQLMPTAQGGMPPTPQTVQLTGQKQSQQQYDPSKGPPVQNAASLHTPPPQLPARLQPASVPMASLPASLQLPQQQQQPQLVEPPAQPQIQVKIQPQSVPLTAAPLPAPLQQQVPPAIHVQGQAPSQVSQPQTVTLTRPSADPAQSSQRLAANPLPPTSSMAPAAIPGTAPPSPYPVQTNRTSPATTKSLSPIASKPPGLAVAAAAPKTQSPAQNAAVLPQENSQDKLAEQVKLENQIHQRIAELRKEGLWSPRRLPKLQEAPRPKSHWDYLLEEMQWMATDFAQERKWKMATAKKMVRTVARYHEEKKLNEERAKREEQNKLRRIAASIAREIEYFWSNIEQVVEIKLQIEFQEKRKKALNLKRFSRKGNCIPFHKKYSLNSDDTVLYNFTQCRLISICICFLVVEDEEETIEEQEAKEGNINHQTELSNLAKEAELPLEDLVKMYEGAFAENFHWPQPKPDSEEESSEEEMEDHMSDRESPQKEVVLIDSLLTIDQYKVMDRSSPPKKNMRDIAEVAAAAEVLLPKGSSRITTAVKYNTPSLLYGSLREYQKIGLDWLAKLYRKNLNGILADEAGLGKTVQIIAFFAHLACNEGNWGPHLVVVRSCNILKWELELKRWCPGLKILLYFGSQRELRAKRQEWTEPNSFNVCITSYKQLFKGHTAFMKMRWKYLIVDEMQQIKNMTEKHWEALFNLRSQHRLLLIDTPLHNTLMELWTMVHFLIPGISRPYLDFPVKAPNEENQDYCHKLVIRLHRMIQPFILRRSKRDVEKQLTKKYEHVLKCRLSSRQKAMYEDVILQPGTQEALKSGHFISVLHTLEYRTASLVLRALERDIWKESDLSLFDLIGMEDKMTHYEAQMLPKQKVTRKLIEEIYSSPPPPARPNPVKLKPSRLFQPVQYGQKPEGRTVVFPSTQVQRTVTTATVTQQGQVRGRSPIATVSSNQAAAAQFQTTQASTSAPRHQPAATFTTATSAANPVKPRGQSAAPAPQPGQPQAQPQPQPPPHTIQQSVLPQRLVLTSQAQARLPSGEVVKIAQLASIAGAQGRIAQPETPVTLQFQGNKFTLSHSQLRQLTAGQPLQLQGSVLQIVSAPGQQYLRPQGPVVMQTVSQAGTVQNALNALGNQHQAGGPASTAVTQQVCIPGRAAVTNLPSGDMGAVLKPAPLHGQSQEKNRLLKERLDRIFSGNERRCSRAPVYGRDVLRACSLAGDTKASQLPSSQANSWRWAGFVNCCLSSSACGGPSNPLREMILGLVQQQESLKDLVDRALFVLPAAVAAPPCFYVANPPPSYSHRLKLLKHSLRQKAAPHLHQLQQLTTPHLLQFPDLRLVQYDSGKLEALAVLLQKLKSEGRRVLILSQMILMLDILELFLNFHFLTFVRIDEYANQEQRQELMKIFNRDKRIFCAILSSHSRSTGVNLVEADTVVFYDNDLNPVMDAKAQEWCDRIGRCKDIHIYRLVSGNSVEEKLLKNGTKDLIREVAAQGNDYSMAFLTQQTIQELFEVHSPMEDSGFRVKAEEFVVLSQEPSPAENISPKVARPFIEESNDHIQETGSESSIEPLISELCETKYNEEPSQLQELVAVVDQLTPIEKYALNYLELFHGSVDDNEPRLSEMELKTAKKAWEVQHMKELKEREQKMLWEDEEELLTYTREDAYNKEYVYEGPDGQTEIMPLWTPPTPPQDDNDIYIDSVMCLMYDTTPIPESKLPPVYVRKERKRHKTDPSAAGRKKKQRHGETVIPPRSLFDRATPGMLKMRREGKEQKKNILLKQQTQFAKPLPTLVKPATEAGQDNPEWLISEDWALLQAVKQLLELPLNLAVVSPAHTPNWDLVSDVVNSCSRVYRSPKQCRNRYENVIIPREEGKTKNSRPLRTNQIYAQDEGATHTQLYTNHFEMMKMIAGKRSPPIKPLLGMNPFQKNPKHASVLAESGINYDKPLPPIQVASLRAERIAKEKKALAEQQRAQQQTGPQPQQPQAGQQPPQQPPVQQAQPQAQAQAQVVQQPQAVVQTAVTTVANTAVLAGTIKTAVTGTSIQTATVSGNVIVNTVAGVPAATFQPINKRLASPVIPGTLTTSGGTATAQVGVRAVTSVTASAVVTTNLTPVQTQTRSLVTQVTPATPTVQLSGKTITPAHFQLLRQQQQQAAQVQVPQIQAQAQAQSPAQIKTVGKLSQEQLLKLQKQKLQLPQQQAAQQTQQGAQQQTAQVQVQQQQQTQQLTAVTAPRPGAVLTGTTVTNLQVARLTRVPASQLQAQGQIQAQTPQAAQVALAKPPVVSVPAAVVSSAGVTTLPVTVAGISVAIGQPQKLFFKTHLPFVAIDAFFSLVQINAQQVTVQTQQQTSQQQKVTYATQPAIKTQFLTTPISQTQKPGGTQQVQAQIQVQVTQVQAQPQTVTLSQTTAGQQQVQVIPATTATAQVVQQKLIQQQVVTTASPQVQAPGVQNPAQTPATPEAQSQQAKVQMRTPTVRLKAPTKPS</sequence>
<organism evidence="15 16">
    <name type="scientific">Zonotrichia albicollis</name>
    <name type="common">White-throated sparrow</name>
    <name type="synonym">Fringilla albicollis</name>
    <dbReference type="NCBI Taxonomy" id="44394"/>
    <lineage>
        <taxon>Eukaryota</taxon>
        <taxon>Metazoa</taxon>
        <taxon>Chordata</taxon>
        <taxon>Craniata</taxon>
        <taxon>Vertebrata</taxon>
        <taxon>Euteleostomi</taxon>
        <taxon>Archelosauria</taxon>
        <taxon>Archosauria</taxon>
        <taxon>Dinosauria</taxon>
        <taxon>Saurischia</taxon>
        <taxon>Theropoda</taxon>
        <taxon>Coelurosauria</taxon>
        <taxon>Aves</taxon>
        <taxon>Neognathae</taxon>
        <taxon>Neoaves</taxon>
        <taxon>Telluraves</taxon>
        <taxon>Australaves</taxon>
        <taxon>Passeriformes</taxon>
        <taxon>Passerellidae</taxon>
        <taxon>Zonotrichia</taxon>
    </lineage>
</organism>
<feature type="compositionally biased region" description="Polar residues" evidence="10">
    <location>
        <begin position="689"/>
        <end position="716"/>
    </location>
</feature>
<dbReference type="GO" id="GO:0003677">
    <property type="term" value="F:DNA binding"/>
    <property type="evidence" value="ECO:0007669"/>
    <property type="project" value="UniProtKB-KW"/>
</dbReference>
<dbReference type="Gene3D" id="1.10.10.60">
    <property type="entry name" value="Homeodomain-like"/>
    <property type="match status" value="1"/>
</dbReference>
<dbReference type="SUPFAM" id="SSF52540">
    <property type="entry name" value="P-loop containing nucleoside triphosphate hydrolases"/>
    <property type="match status" value="2"/>
</dbReference>
<evidence type="ECO:0000259" key="12">
    <source>
        <dbReference type="PROSITE" id="PS51192"/>
    </source>
</evidence>
<dbReference type="InterPro" id="IPR038718">
    <property type="entry name" value="SNF2-like_sf"/>
</dbReference>
<dbReference type="InterPro" id="IPR014012">
    <property type="entry name" value="HSA_dom"/>
</dbReference>
<evidence type="ECO:0000259" key="11">
    <source>
        <dbReference type="PROSITE" id="PS50090"/>
    </source>
</evidence>
<feature type="compositionally biased region" description="Acidic residues" evidence="10">
    <location>
        <begin position="494"/>
        <end position="507"/>
    </location>
</feature>
<dbReference type="PROSITE" id="PS51192">
    <property type="entry name" value="HELICASE_ATP_BIND_1"/>
    <property type="match status" value="1"/>
</dbReference>
<feature type="region of interest" description="Disordered" evidence="10">
    <location>
        <begin position="2277"/>
        <end position="2300"/>
    </location>
</feature>
<dbReference type="Ensembl" id="ENSZALT00000000989.1">
    <property type="protein sequence ID" value="ENSZALP00000000552.1"/>
    <property type="gene ID" value="ENSZALG00000000493.1"/>
</dbReference>
<feature type="coiled-coil region" evidence="9">
    <location>
        <begin position="867"/>
        <end position="930"/>
    </location>
</feature>
<evidence type="ECO:0000313" key="16">
    <source>
        <dbReference type="Proteomes" id="UP000694413"/>
    </source>
</evidence>
<feature type="region of interest" description="Disordered" evidence="10">
    <location>
        <begin position="157"/>
        <end position="187"/>
    </location>
</feature>
<feature type="compositionally biased region" description="Polar residues" evidence="10">
    <location>
        <begin position="393"/>
        <end position="413"/>
    </location>
</feature>
<feature type="compositionally biased region" description="Acidic residues" evidence="10">
    <location>
        <begin position="1030"/>
        <end position="1040"/>
    </location>
</feature>
<dbReference type="SMART" id="SM00490">
    <property type="entry name" value="HELICc"/>
    <property type="match status" value="1"/>
</dbReference>
<dbReference type="GO" id="GO:0006325">
    <property type="term" value="P:chromatin organization"/>
    <property type="evidence" value="ECO:0007669"/>
    <property type="project" value="UniProtKB-KW"/>
</dbReference>
<proteinExistence type="predicted"/>
<dbReference type="SMART" id="SM00487">
    <property type="entry name" value="DEXDc"/>
    <property type="match status" value="1"/>
</dbReference>
<feature type="compositionally biased region" description="Polar residues" evidence="10">
    <location>
        <begin position="316"/>
        <end position="333"/>
    </location>
</feature>
<evidence type="ECO:0000256" key="7">
    <source>
        <dbReference type="ARBA" id="ARBA00023125"/>
    </source>
</evidence>
<keyword evidence="2" id="KW-0547">Nucleotide-binding</keyword>
<dbReference type="GO" id="GO:0003682">
    <property type="term" value="F:chromatin binding"/>
    <property type="evidence" value="ECO:0007669"/>
    <property type="project" value="TreeGrafter"/>
</dbReference>
<dbReference type="InterPro" id="IPR031575">
    <property type="entry name" value="EP400_N"/>
</dbReference>
<comment type="subcellular location">
    <subcellularLocation>
        <location evidence="1">Nucleus</location>
    </subcellularLocation>
</comment>
<evidence type="ECO:0000256" key="10">
    <source>
        <dbReference type="SAM" id="MobiDB-lite"/>
    </source>
</evidence>
<keyword evidence="6" id="KW-0156">Chromatin regulator</keyword>
<feature type="compositionally biased region" description="Polar residues" evidence="10">
    <location>
        <begin position="583"/>
        <end position="598"/>
    </location>
</feature>
<evidence type="ECO:0000313" key="15">
    <source>
        <dbReference type="Ensembl" id="ENSZALP00000000552.1"/>
    </source>
</evidence>
<dbReference type="CDD" id="cd00167">
    <property type="entry name" value="SANT"/>
    <property type="match status" value="1"/>
</dbReference>
<keyword evidence="7" id="KW-0238">DNA-binding</keyword>
<dbReference type="PROSITE" id="PS50090">
    <property type="entry name" value="MYB_LIKE"/>
    <property type="match status" value="1"/>
</dbReference>
<dbReference type="Gene3D" id="3.40.50.10810">
    <property type="entry name" value="Tandem AAA-ATPase domain"/>
    <property type="match status" value="1"/>
</dbReference>
<feature type="compositionally biased region" description="Low complexity" evidence="10">
    <location>
        <begin position="101"/>
        <end position="122"/>
    </location>
</feature>
<dbReference type="InterPro" id="IPR027417">
    <property type="entry name" value="P-loop_NTPase"/>
</dbReference>
<feature type="region of interest" description="Disordered" evidence="10">
    <location>
        <begin position="686"/>
        <end position="784"/>
    </location>
</feature>
<dbReference type="InterPro" id="IPR001650">
    <property type="entry name" value="Helicase_C-like"/>
</dbReference>
<dbReference type="FunFam" id="3.40.50.10810:FF:000005">
    <property type="entry name" value="Photoperiod-independent early flowering 1"/>
    <property type="match status" value="1"/>
</dbReference>
<keyword evidence="9" id="KW-0175">Coiled coil</keyword>
<keyword evidence="3" id="KW-0378">Hydrolase</keyword>
<dbReference type="FunFam" id="3.40.50.300:FF:001674">
    <property type="entry name" value="E1A-binding protein p400 isoform X7"/>
    <property type="match status" value="1"/>
</dbReference>
<dbReference type="Pfam" id="PF15790">
    <property type="entry name" value="EP400_N"/>
    <property type="match status" value="1"/>
</dbReference>
<accession>A0A8D2M0Z2</accession>
<dbReference type="SMART" id="SM00573">
    <property type="entry name" value="HSA"/>
    <property type="match status" value="1"/>
</dbReference>
<feature type="region of interest" description="Disordered" evidence="10">
    <location>
        <begin position="67"/>
        <end position="122"/>
    </location>
</feature>
<evidence type="ECO:0000256" key="3">
    <source>
        <dbReference type="ARBA" id="ARBA00022801"/>
    </source>
</evidence>
<dbReference type="Pfam" id="PF07529">
    <property type="entry name" value="HSA"/>
    <property type="match status" value="1"/>
</dbReference>
<dbReference type="GO" id="GO:0016787">
    <property type="term" value="F:hydrolase activity"/>
    <property type="evidence" value="ECO:0007669"/>
    <property type="project" value="UniProtKB-KW"/>
</dbReference>
<dbReference type="GO" id="GO:0004386">
    <property type="term" value="F:helicase activity"/>
    <property type="evidence" value="ECO:0007669"/>
    <property type="project" value="UniProtKB-KW"/>
</dbReference>
<evidence type="ECO:0000256" key="1">
    <source>
        <dbReference type="ARBA" id="ARBA00004123"/>
    </source>
</evidence>
<feature type="region of interest" description="Disordered" evidence="10">
    <location>
        <begin position="1021"/>
        <end position="1048"/>
    </location>
</feature>
<feature type="compositionally biased region" description="Polar residues" evidence="10">
    <location>
        <begin position="74"/>
        <end position="100"/>
    </location>
</feature>
<dbReference type="Gene3D" id="3.40.50.300">
    <property type="entry name" value="P-loop containing nucleotide triphosphate hydrolases"/>
    <property type="match status" value="1"/>
</dbReference>
<feature type="compositionally biased region" description="Low complexity" evidence="10">
    <location>
        <begin position="2522"/>
        <end position="2556"/>
    </location>
</feature>
<evidence type="ECO:0000256" key="9">
    <source>
        <dbReference type="SAM" id="Coils"/>
    </source>
</evidence>
<feature type="domain" description="HSA" evidence="14">
    <location>
        <begin position="822"/>
        <end position="894"/>
    </location>
</feature>
<dbReference type="PANTHER" id="PTHR46459:SF1">
    <property type="entry name" value="E1A-BINDING PROTEIN P400"/>
    <property type="match status" value="1"/>
</dbReference>
<evidence type="ECO:0000256" key="6">
    <source>
        <dbReference type="ARBA" id="ARBA00022853"/>
    </source>
</evidence>
<dbReference type="InterPro" id="IPR000330">
    <property type="entry name" value="SNF2_N"/>
</dbReference>
<feature type="region of interest" description="Disordered" evidence="10">
    <location>
        <begin position="494"/>
        <end position="516"/>
    </location>
</feature>
<dbReference type="PROSITE" id="PS51204">
    <property type="entry name" value="HSA"/>
    <property type="match status" value="1"/>
</dbReference>